<dbReference type="PANTHER" id="PTHR10067">
    <property type="entry name" value="PHOSPHATIDYLSERINE DECARBOXYLASE"/>
    <property type="match status" value="1"/>
</dbReference>
<evidence type="ECO:0000256" key="7">
    <source>
        <dbReference type="ARBA" id="ARBA00023209"/>
    </source>
</evidence>
<keyword evidence="9" id="KW-1208">Phospholipid metabolism</keyword>
<keyword evidence="4" id="KW-0444">Lipid biosynthesis</keyword>
<keyword evidence="6" id="KW-0443">Lipid metabolism</keyword>
<keyword evidence="7" id="KW-0594">Phospholipid biosynthesis</keyword>
<dbReference type="RefSeq" id="XP_025359447.1">
    <property type="nucleotide sequence ID" value="XM_025504602.1"/>
</dbReference>
<sequence length="394" mass="43197">MASQPQEHEKESVIASLESLVGYDITSSDSASLSAHPVENNAITPGHKAASSWWRRFFPSDDTIDRLFADENMGNYVVIRSTGQEIFEAMPLYVRVGMHLLFYHSRQSSLLRWSSVSHALISLSQHQGKLYDDSSDPAAVRAHIESFVQTYSIPLDELAQPDLAKYPTFNSFFTRALKDGARPIAPPLDDPAIILSAADCRLTVFPTVDEATRFWIKGQKFSLSALLDDESVTAQSLSAGASLAIFRLAPADYHRFHSPVGPCTSGPTKHVKGELFTVNPQAVNQDFNVFTANRRDILHSTWHVTPTSKIPYAFVAIGAMLVGSIGWSTPASTQGSTSVRRGDELGYFAYGGSTVVVVFPAGSVQWDEDLRKNSQRGVETMVRVGERIGNATGR</sequence>
<organism evidence="12 13">
    <name type="scientific">Jaminaea rosea</name>
    <dbReference type="NCBI Taxonomy" id="1569628"/>
    <lineage>
        <taxon>Eukaryota</taxon>
        <taxon>Fungi</taxon>
        <taxon>Dikarya</taxon>
        <taxon>Basidiomycota</taxon>
        <taxon>Ustilaginomycotina</taxon>
        <taxon>Exobasidiomycetes</taxon>
        <taxon>Microstromatales</taxon>
        <taxon>Microstromatales incertae sedis</taxon>
        <taxon>Jaminaea</taxon>
    </lineage>
</organism>
<accession>A0A316UNU4</accession>
<evidence type="ECO:0000256" key="2">
    <source>
        <dbReference type="ARBA" id="ARBA00005189"/>
    </source>
</evidence>
<evidence type="ECO:0000256" key="5">
    <source>
        <dbReference type="ARBA" id="ARBA00022793"/>
    </source>
</evidence>
<comment type="pathway">
    <text evidence="11">Phospholipid metabolism; phosphatidylethanolamine biosynthesis.</text>
</comment>
<dbReference type="EC" id="4.1.1.65" evidence="3"/>
<reference evidence="12 13" key="1">
    <citation type="journal article" date="2018" name="Mol. Biol. Evol.">
        <title>Broad Genomic Sampling Reveals a Smut Pathogenic Ancestry of the Fungal Clade Ustilaginomycotina.</title>
        <authorList>
            <person name="Kijpornyongpan T."/>
            <person name="Mondo S.J."/>
            <person name="Barry K."/>
            <person name="Sandor L."/>
            <person name="Lee J."/>
            <person name="Lipzen A."/>
            <person name="Pangilinan J."/>
            <person name="LaButti K."/>
            <person name="Hainaut M."/>
            <person name="Henrissat B."/>
            <person name="Grigoriev I.V."/>
            <person name="Spatafora J.W."/>
            <person name="Aime M.C."/>
        </authorList>
    </citation>
    <scope>NUCLEOTIDE SEQUENCE [LARGE SCALE GENOMIC DNA]</scope>
    <source>
        <strain evidence="12 13">MCA 5214</strain>
    </source>
</reference>
<dbReference type="GO" id="GO:0006646">
    <property type="term" value="P:phosphatidylethanolamine biosynthetic process"/>
    <property type="evidence" value="ECO:0007669"/>
    <property type="project" value="UniProtKB-UniPathway"/>
</dbReference>
<comment type="cofactor">
    <cofactor evidence="1">
        <name>pyruvate</name>
        <dbReference type="ChEBI" id="CHEBI:15361"/>
    </cofactor>
</comment>
<dbReference type="InterPro" id="IPR003817">
    <property type="entry name" value="PS_Dcarbxylase"/>
</dbReference>
<dbReference type="STRING" id="1569628.A0A316UNU4"/>
<dbReference type="UniPathway" id="UPA00558"/>
<dbReference type="OrthoDB" id="5973539at2759"/>
<dbReference type="InterPro" id="IPR033177">
    <property type="entry name" value="PSD-B"/>
</dbReference>
<proteinExistence type="predicted"/>
<evidence type="ECO:0000256" key="1">
    <source>
        <dbReference type="ARBA" id="ARBA00001928"/>
    </source>
</evidence>
<keyword evidence="13" id="KW-1185">Reference proteome</keyword>
<protein>
    <recommendedName>
        <fullName evidence="3">phosphatidylserine decarboxylase</fullName>
        <ecNumber evidence="3">4.1.1.65</ecNumber>
    </recommendedName>
</protein>
<dbReference type="Proteomes" id="UP000245884">
    <property type="component" value="Unassembled WGS sequence"/>
</dbReference>
<evidence type="ECO:0000256" key="8">
    <source>
        <dbReference type="ARBA" id="ARBA00023239"/>
    </source>
</evidence>
<evidence type="ECO:0000256" key="4">
    <source>
        <dbReference type="ARBA" id="ARBA00022516"/>
    </source>
</evidence>
<evidence type="ECO:0000256" key="9">
    <source>
        <dbReference type="ARBA" id="ARBA00023264"/>
    </source>
</evidence>
<evidence type="ECO:0000256" key="3">
    <source>
        <dbReference type="ARBA" id="ARBA00012243"/>
    </source>
</evidence>
<keyword evidence="8" id="KW-0456">Lyase</keyword>
<gene>
    <name evidence="12" type="ORF">BDZ90DRAFT_224228</name>
</gene>
<dbReference type="GeneID" id="37026425"/>
<evidence type="ECO:0000313" key="12">
    <source>
        <dbReference type="EMBL" id="PWN24835.1"/>
    </source>
</evidence>
<evidence type="ECO:0000256" key="10">
    <source>
        <dbReference type="ARBA" id="ARBA00023317"/>
    </source>
</evidence>
<dbReference type="GO" id="GO:0004609">
    <property type="term" value="F:phosphatidylserine decarboxylase activity"/>
    <property type="evidence" value="ECO:0007669"/>
    <property type="project" value="UniProtKB-EC"/>
</dbReference>
<evidence type="ECO:0000256" key="6">
    <source>
        <dbReference type="ARBA" id="ARBA00023098"/>
    </source>
</evidence>
<dbReference type="PANTHER" id="PTHR10067:SF17">
    <property type="entry name" value="PHOSPHATIDYLSERINE DECARBOXYLASE PROENZYME 2"/>
    <property type="match status" value="1"/>
</dbReference>
<evidence type="ECO:0000256" key="11">
    <source>
        <dbReference type="ARBA" id="ARBA00024326"/>
    </source>
</evidence>
<keyword evidence="5" id="KW-0210">Decarboxylase</keyword>
<name>A0A316UNU4_9BASI</name>
<dbReference type="EMBL" id="KZ819679">
    <property type="protein sequence ID" value="PWN24835.1"/>
    <property type="molecule type" value="Genomic_DNA"/>
</dbReference>
<dbReference type="Pfam" id="PF02666">
    <property type="entry name" value="PS_Dcarbxylase"/>
    <property type="match status" value="1"/>
</dbReference>
<dbReference type="NCBIfam" id="TIGR00163">
    <property type="entry name" value="PS_decarb"/>
    <property type="match status" value="1"/>
</dbReference>
<dbReference type="AlphaFoldDB" id="A0A316UNU4"/>
<keyword evidence="10" id="KW-0670">Pyruvate</keyword>
<evidence type="ECO:0000313" key="13">
    <source>
        <dbReference type="Proteomes" id="UP000245884"/>
    </source>
</evidence>
<comment type="pathway">
    <text evidence="2">Lipid metabolism.</text>
</comment>